<reference evidence="1 2" key="2">
    <citation type="journal article" date="2011" name="J. Bacteriol.">
        <title>Complete genome sequence of strain HTCC2503T of Parvularcula bermudensis, the type species of the order "Parvularculales" in the class Alphaproteobacteria.</title>
        <authorList>
            <person name="Oh H.M."/>
            <person name="Kang I."/>
            <person name="Vergin K.L."/>
            <person name="Kang D."/>
            <person name="Rhee K.H."/>
            <person name="Giovannoni S.J."/>
            <person name="Cho J.C."/>
        </authorList>
    </citation>
    <scope>NUCLEOTIDE SEQUENCE [LARGE SCALE GENOMIC DNA]</scope>
    <source>
        <strain evidence="2">ATCC BAA-594 / HTCC2503 / KCTC 12087</strain>
    </source>
</reference>
<sequence>MTVELHMSELPFERRIDLWMLDVLHRQPSSFLQVLRSLPGVFPSAALASLRRLHRADRLNAPTLRLLEYQARSEYGPIEVDLTLPPPHPLNYEWRFTHESAQFMISEAKRRSGVHGQILMLGTPGVARSALKVRPGQGLTFLGEDNHVTRLLEAENNSVGSPITLHRCGASLPAGFADTVLLDPPWYTDFVEKMLRTAAFACRSDGVVLFSLAPVGTNRSAYKHRADVFSLAESYGLQLESINEAALAYETPYFEANALRAAGLGAPAVWRRADFATFRKSSGVVERTDTSSTSQSQWIDLQVGRMRVFVRRSVGATVGASAALRPLLDGDILPTVSRHDPRREGADLWTSGNRIFKCSRPDLVIAAASLTLDEIIARGSSGPSTTLLSEIDATVRLKYKLQELATREAAEERGLILGEETWIEKSTFQHSPNTSMGTAGG</sequence>
<organism evidence="1 2">
    <name type="scientific">Parvularcula bermudensis (strain ATCC BAA-594 / HTCC2503 / KCTC 12087)</name>
    <dbReference type="NCBI Taxonomy" id="314260"/>
    <lineage>
        <taxon>Bacteria</taxon>
        <taxon>Pseudomonadati</taxon>
        <taxon>Pseudomonadota</taxon>
        <taxon>Alphaproteobacteria</taxon>
        <taxon>Parvularculales</taxon>
        <taxon>Parvularculaceae</taxon>
        <taxon>Parvularcula</taxon>
    </lineage>
</organism>
<evidence type="ECO:0000313" key="2">
    <source>
        <dbReference type="Proteomes" id="UP000001302"/>
    </source>
</evidence>
<accession>E0TFI5</accession>
<dbReference type="Proteomes" id="UP000001302">
    <property type="component" value="Chromosome"/>
</dbReference>
<name>E0TFI5_PARBH</name>
<dbReference type="KEGG" id="pbr:PB2503_12524"/>
<reference evidence="2" key="1">
    <citation type="submission" date="2010-08" db="EMBL/GenBank/DDBJ databases">
        <title>Genome sequence of Parvularcula bermudensis HTCC2503.</title>
        <authorList>
            <person name="Kang D.-M."/>
            <person name="Oh H.-M."/>
            <person name="Cho J.-C."/>
        </authorList>
    </citation>
    <scope>NUCLEOTIDE SEQUENCE [LARGE SCALE GENOMIC DNA]</scope>
    <source>
        <strain evidence="2">ATCC BAA-594 / HTCC2503 / KCTC 12087</strain>
    </source>
</reference>
<dbReference type="HOGENOM" id="CLU_616500_0_0_5"/>
<evidence type="ECO:0000313" key="1">
    <source>
        <dbReference type="EMBL" id="ADM10545.1"/>
    </source>
</evidence>
<evidence type="ECO:0008006" key="3">
    <source>
        <dbReference type="Google" id="ProtNLM"/>
    </source>
</evidence>
<dbReference type="STRING" id="314260.PB2503_12524"/>
<protein>
    <recommendedName>
        <fullName evidence="3">Methyltransferase</fullName>
    </recommendedName>
</protein>
<dbReference type="EMBL" id="CP002156">
    <property type="protein sequence ID" value="ADM10545.1"/>
    <property type="molecule type" value="Genomic_DNA"/>
</dbReference>
<gene>
    <name evidence="1" type="ordered locus">PB2503_12524</name>
</gene>
<keyword evidence="2" id="KW-1185">Reference proteome</keyword>
<dbReference type="eggNOG" id="COG0742">
    <property type="taxonomic scope" value="Bacteria"/>
</dbReference>
<dbReference type="AlphaFoldDB" id="E0TFI5"/>
<dbReference type="RefSeq" id="WP_013301519.1">
    <property type="nucleotide sequence ID" value="NC_014414.1"/>
</dbReference>
<proteinExistence type="predicted"/>
<dbReference type="OrthoDB" id="8265911at2"/>